<dbReference type="RefSeq" id="XP_005111530.2">
    <property type="nucleotide sequence ID" value="XM_005111473.2"/>
</dbReference>
<feature type="non-terminal residue" evidence="12">
    <location>
        <position position="123"/>
    </location>
</feature>
<dbReference type="Proteomes" id="UP000694888">
    <property type="component" value="Unplaced"/>
</dbReference>
<dbReference type="Pfam" id="PF00042">
    <property type="entry name" value="Globin"/>
    <property type="match status" value="1"/>
</dbReference>
<keyword evidence="7" id="KW-0514">Muscle protein</keyword>
<dbReference type="Gene3D" id="1.10.490.10">
    <property type="entry name" value="Globins"/>
    <property type="match status" value="1"/>
</dbReference>
<keyword evidence="2 9" id="KW-0813">Transport</keyword>
<evidence type="ECO:0000256" key="4">
    <source>
        <dbReference type="ARBA" id="ARBA00022621"/>
    </source>
</evidence>
<accession>A0ABM0K8S5</accession>
<name>A0ABM0K8S5_APLCA</name>
<dbReference type="InterPro" id="IPR000971">
    <property type="entry name" value="Globin"/>
</dbReference>
<evidence type="ECO:0000256" key="1">
    <source>
        <dbReference type="ARBA" id="ARBA00013895"/>
    </source>
</evidence>
<dbReference type="InterPro" id="IPR044399">
    <property type="entry name" value="Mb-like_M"/>
</dbReference>
<keyword evidence="5" id="KW-0479">Metal-binding</keyword>
<proteinExistence type="inferred from homology"/>
<dbReference type="PANTHER" id="PTHR47217">
    <property type="entry name" value="GLOBIN-LIKE PROTEIN"/>
    <property type="match status" value="1"/>
</dbReference>
<evidence type="ECO:0000256" key="3">
    <source>
        <dbReference type="ARBA" id="ARBA00022617"/>
    </source>
</evidence>
<dbReference type="SUPFAM" id="SSF46458">
    <property type="entry name" value="Globin-like"/>
    <property type="match status" value="1"/>
</dbReference>
<protein>
    <recommendedName>
        <fullName evidence="1">Globin</fullName>
    </recommendedName>
    <alternativeName>
        <fullName evidence="8">Myoglobin</fullName>
    </alternativeName>
</protein>
<organism evidence="11 12">
    <name type="scientific">Aplysia californica</name>
    <name type="common">California sea hare</name>
    <dbReference type="NCBI Taxonomy" id="6500"/>
    <lineage>
        <taxon>Eukaryota</taxon>
        <taxon>Metazoa</taxon>
        <taxon>Spiralia</taxon>
        <taxon>Lophotrochozoa</taxon>
        <taxon>Mollusca</taxon>
        <taxon>Gastropoda</taxon>
        <taxon>Heterobranchia</taxon>
        <taxon>Euthyneura</taxon>
        <taxon>Tectipleura</taxon>
        <taxon>Aplysiida</taxon>
        <taxon>Aplysioidea</taxon>
        <taxon>Aplysiidae</taxon>
        <taxon>Aplysia</taxon>
    </lineage>
</organism>
<feature type="domain" description="Globin" evidence="10">
    <location>
        <begin position="1"/>
        <end position="117"/>
    </location>
</feature>
<keyword evidence="6" id="KW-0408">Iron</keyword>
<keyword evidence="4 9" id="KW-0561">Oxygen transport</keyword>
<evidence type="ECO:0000256" key="9">
    <source>
        <dbReference type="RuleBase" id="RU000356"/>
    </source>
</evidence>
<evidence type="ECO:0000256" key="8">
    <source>
        <dbReference type="ARBA" id="ARBA00030087"/>
    </source>
</evidence>
<evidence type="ECO:0000313" key="12">
    <source>
        <dbReference type="RefSeq" id="XP_005111530.2"/>
    </source>
</evidence>
<keyword evidence="11" id="KW-1185">Reference proteome</keyword>
<sequence length="123" mass="14170">MFKKYPETKNYFPKFREIPNEELWENPKMLWHGANVLNFLGAVVRKLEKPDTLLVLVEKSAVSHRHKDVQAMDYDKFADVWPAMMNEVFGNKVPAHALSGWAKLLTLFTDTTKGMEATEGGMR</sequence>
<evidence type="ECO:0000259" key="10">
    <source>
        <dbReference type="PROSITE" id="PS01033"/>
    </source>
</evidence>
<evidence type="ECO:0000256" key="2">
    <source>
        <dbReference type="ARBA" id="ARBA00022448"/>
    </source>
</evidence>
<evidence type="ECO:0000256" key="7">
    <source>
        <dbReference type="ARBA" id="ARBA00023179"/>
    </source>
</evidence>
<evidence type="ECO:0000313" key="11">
    <source>
        <dbReference type="Proteomes" id="UP000694888"/>
    </source>
</evidence>
<dbReference type="CDD" id="cd01040">
    <property type="entry name" value="Mb-like"/>
    <property type="match status" value="1"/>
</dbReference>
<dbReference type="InterPro" id="IPR012292">
    <property type="entry name" value="Globin/Proto"/>
</dbReference>
<gene>
    <name evidence="12" type="primary">LOC101864035</name>
</gene>
<evidence type="ECO:0000256" key="6">
    <source>
        <dbReference type="ARBA" id="ARBA00023004"/>
    </source>
</evidence>
<keyword evidence="3 9" id="KW-0349">Heme</keyword>
<evidence type="ECO:0000256" key="5">
    <source>
        <dbReference type="ARBA" id="ARBA00022723"/>
    </source>
</evidence>
<comment type="similarity">
    <text evidence="9">Belongs to the globin family.</text>
</comment>
<dbReference type="PROSITE" id="PS01033">
    <property type="entry name" value="GLOBIN"/>
    <property type="match status" value="1"/>
</dbReference>
<dbReference type="PANTHER" id="PTHR47217:SF1">
    <property type="entry name" value="GLOBIN-LIKE PROTEIN"/>
    <property type="match status" value="1"/>
</dbReference>
<reference evidence="12" key="1">
    <citation type="submission" date="2025-08" db="UniProtKB">
        <authorList>
            <consortium name="RefSeq"/>
        </authorList>
    </citation>
    <scope>IDENTIFICATION</scope>
</reference>
<dbReference type="InterPro" id="IPR009050">
    <property type="entry name" value="Globin-like_sf"/>
</dbReference>
<dbReference type="GeneID" id="101864035"/>